<proteinExistence type="predicted"/>
<feature type="region of interest" description="Disordered" evidence="1">
    <location>
        <begin position="627"/>
        <end position="663"/>
    </location>
</feature>
<evidence type="ECO:0000313" key="3">
    <source>
        <dbReference type="EMBL" id="GAC27862.1"/>
    </source>
</evidence>
<dbReference type="Gene3D" id="3.30.420.10">
    <property type="entry name" value="Ribonuclease H-like superfamily/Ribonuclease H"/>
    <property type="match status" value="1"/>
</dbReference>
<feature type="compositionally biased region" description="Polar residues" evidence="1">
    <location>
        <begin position="643"/>
        <end position="652"/>
    </location>
</feature>
<dbReference type="OrthoDB" id="501284at2"/>
<dbReference type="GO" id="GO:0003676">
    <property type="term" value="F:nucleic acid binding"/>
    <property type="evidence" value="ECO:0007669"/>
    <property type="project" value="InterPro"/>
</dbReference>
<dbReference type="RefSeq" id="WP_006009658.1">
    <property type="nucleotide sequence ID" value="NZ_BAEQ01000016.1"/>
</dbReference>
<dbReference type="InterPro" id="IPR001584">
    <property type="entry name" value="Integrase_cat-core"/>
</dbReference>
<dbReference type="AlphaFoldDB" id="K6ZC02"/>
<dbReference type="PROSITE" id="PS50994">
    <property type="entry name" value="INTEGRASE"/>
    <property type="match status" value="1"/>
</dbReference>
<feature type="domain" description="Integrase catalytic" evidence="2">
    <location>
        <begin position="258"/>
        <end position="464"/>
    </location>
</feature>
<dbReference type="STRING" id="1121922.GCA_000428905_01507"/>
<keyword evidence="4" id="KW-1185">Reference proteome</keyword>
<dbReference type="EMBL" id="BAEQ01000016">
    <property type="protein sequence ID" value="GAC27862.1"/>
    <property type="molecule type" value="Genomic_DNA"/>
</dbReference>
<gene>
    <name evidence="3" type="ORF">GPAL_0983</name>
</gene>
<reference evidence="4" key="1">
    <citation type="journal article" date="2014" name="Environ. Microbiol.">
        <title>Comparative genomics of the marine bacterial genus Glaciecola reveals the high degree of genomic diversity and genomic characteristic for cold adaptation.</title>
        <authorList>
            <person name="Qin Q.L."/>
            <person name="Xie B.B."/>
            <person name="Yu Y."/>
            <person name="Shu Y.L."/>
            <person name="Rong J.C."/>
            <person name="Zhang Y.J."/>
            <person name="Zhao D.L."/>
            <person name="Chen X.L."/>
            <person name="Zhang X.Y."/>
            <person name="Chen B."/>
            <person name="Zhou B.C."/>
            <person name="Zhang Y.Z."/>
        </authorList>
    </citation>
    <scope>NUCLEOTIDE SEQUENCE [LARGE SCALE GENOMIC DNA]</scope>
    <source>
        <strain evidence="4">ACAM 615</strain>
    </source>
</reference>
<dbReference type="Proteomes" id="UP000006251">
    <property type="component" value="Unassembled WGS sequence"/>
</dbReference>
<feature type="compositionally biased region" description="Acidic residues" evidence="1">
    <location>
        <begin position="653"/>
        <end position="663"/>
    </location>
</feature>
<dbReference type="GO" id="GO:0015074">
    <property type="term" value="P:DNA integration"/>
    <property type="evidence" value="ECO:0007669"/>
    <property type="project" value="InterPro"/>
</dbReference>
<comment type="caution">
    <text evidence="3">The sequence shown here is derived from an EMBL/GenBank/DDBJ whole genome shotgun (WGS) entry which is preliminary data.</text>
</comment>
<name>K6ZC02_9ALTE</name>
<dbReference type="InterPro" id="IPR012337">
    <property type="entry name" value="RNaseH-like_sf"/>
</dbReference>
<evidence type="ECO:0000313" key="4">
    <source>
        <dbReference type="Proteomes" id="UP000006251"/>
    </source>
</evidence>
<evidence type="ECO:0000256" key="1">
    <source>
        <dbReference type="SAM" id="MobiDB-lite"/>
    </source>
</evidence>
<evidence type="ECO:0000259" key="2">
    <source>
        <dbReference type="PROSITE" id="PS50994"/>
    </source>
</evidence>
<dbReference type="SUPFAM" id="SSF53098">
    <property type="entry name" value="Ribonuclease H-like"/>
    <property type="match status" value="1"/>
</dbReference>
<protein>
    <recommendedName>
        <fullName evidence="2">Integrase catalytic domain-containing protein</fullName>
    </recommendedName>
</protein>
<dbReference type="InterPro" id="IPR036397">
    <property type="entry name" value="RNaseH_sf"/>
</dbReference>
<organism evidence="3 4">
    <name type="scientific">Brumicola pallidula DSM 14239 = ACAM 615</name>
    <dbReference type="NCBI Taxonomy" id="1121922"/>
    <lineage>
        <taxon>Bacteria</taxon>
        <taxon>Pseudomonadati</taxon>
        <taxon>Pseudomonadota</taxon>
        <taxon>Gammaproteobacteria</taxon>
        <taxon>Alteromonadales</taxon>
        <taxon>Alteromonadaceae</taxon>
        <taxon>Brumicola</taxon>
    </lineage>
</organism>
<accession>K6ZC02</accession>
<sequence>MNSAFKQDTVFEINQSAFLIESIRQTPTTHKLYCVPYDTVAKKALDVDTVKVFKERRLKEEFVKGNVVFLDTNNMQAHFVELSKDQIRKRDMWTEFNEMHSERCGKTNLSVEDYVRESINEFNWSKYEYGKPALSTAQGYITKYRKNSDARALTPSGARNDIGESRLTEETQLLILSAITDFYLVRKDEKARSINEIAEYLRNKIAILKVKDPDKYPQVPSKQTIYNMFNNICPLLEMEKTLSKSEQRKRKFKLKGSMISNYLMERVEIDAVYINIGLLDDNNKAFLGTVVLMCAIDVYSRSVVGCSYMIGKSPQENTDLALECIKHMVLPKEEHPGAPYGIPTVLAHDATTAMVGNTFKQSAIDLGMRPVSVRTGHAWAKPFIERFFLTLRLSFLSKLPGYLGSKSYKGASHLNPEDSTEAHAKLTVSEFEDKLNDYIHNHYHKSAHAGLNNRAPIDIWKNECQKNPLAITAPMQSNLALNSLGLESFNHTVYENGSVKLKNERYRADELKTLAHWKVKKVDLMYSNIDSEKVVVKISNKATAKKLGKTVFIADRVMTNYEPSSAQRACLDAARNGQHSEVPEASKVPYMFGKGLKNVDAESNPNCSSKIDNDKCIDVNTDDASTQIQASNDEWLGDENALEGNTTGNQSPSDDELALGDEL</sequence>